<proteinExistence type="predicted"/>
<dbReference type="AlphaFoldDB" id="A0A7J5DVF3"/>
<dbReference type="RefSeq" id="WP_151581440.1">
    <property type="nucleotide sequence ID" value="NZ_WBVM01000002.1"/>
</dbReference>
<comment type="caution">
    <text evidence="1">The sequence shown here is derived from an EMBL/GenBank/DDBJ whole genome shotgun (WGS) entry which is preliminary data.</text>
</comment>
<dbReference type="Proteomes" id="UP000449906">
    <property type="component" value="Unassembled WGS sequence"/>
</dbReference>
<evidence type="ECO:0000313" key="1">
    <source>
        <dbReference type="EMBL" id="KAB2809235.1"/>
    </source>
</evidence>
<gene>
    <name evidence="1" type="ORF">F9L07_19535</name>
</gene>
<reference evidence="1 2" key="1">
    <citation type="submission" date="2019-09" db="EMBL/GenBank/DDBJ databases">
        <title>Pimelobacter sp. isolated from Paulinella.</title>
        <authorList>
            <person name="Jeong S.E."/>
        </authorList>
    </citation>
    <scope>NUCLEOTIDE SEQUENCE [LARGE SCALE GENOMIC DNA]</scope>
    <source>
        <strain evidence="1 2">Pch-N</strain>
    </source>
</reference>
<protein>
    <submittedName>
        <fullName evidence="1">Uncharacterized protein</fullName>
    </submittedName>
</protein>
<organism evidence="1 2">
    <name type="scientific">Nocardioides simplex</name>
    <name type="common">Arthrobacter simplex</name>
    <dbReference type="NCBI Taxonomy" id="2045"/>
    <lineage>
        <taxon>Bacteria</taxon>
        <taxon>Bacillati</taxon>
        <taxon>Actinomycetota</taxon>
        <taxon>Actinomycetes</taxon>
        <taxon>Propionibacteriales</taxon>
        <taxon>Nocardioidaceae</taxon>
        <taxon>Pimelobacter</taxon>
    </lineage>
</organism>
<accession>A0A7J5DVF3</accession>
<name>A0A7J5DVF3_NOCSI</name>
<sequence>MTPEDAAVRLNVALLPGHGIQGREGNLLAFNAHAMYAKFARAVIKEAGPMVLAEIVETVERHSKITRRSAA</sequence>
<dbReference type="EMBL" id="WBVM01000002">
    <property type="protein sequence ID" value="KAB2809235.1"/>
    <property type="molecule type" value="Genomic_DNA"/>
</dbReference>
<evidence type="ECO:0000313" key="2">
    <source>
        <dbReference type="Proteomes" id="UP000449906"/>
    </source>
</evidence>